<reference evidence="2" key="1">
    <citation type="submission" date="2014-12" db="EMBL/GenBank/DDBJ databases">
        <title>Insight into the proteome of Arion vulgaris.</title>
        <authorList>
            <person name="Aradska J."/>
            <person name="Bulat T."/>
            <person name="Smidak R."/>
            <person name="Sarate P."/>
            <person name="Gangsoo J."/>
            <person name="Sialana F."/>
            <person name="Bilban M."/>
            <person name="Lubec G."/>
        </authorList>
    </citation>
    <scope>NUCLEOTIDE SEQUENCE</scope>
    <source>
        <tissue evidence="2">Skin</tissue>
    </source>
</reference>
<feature type="domain" description="Sulfotransferase" evidence="1">
    <location>
        <begin position="151"/>
        <end position="310"/>
    </location>
</feature>
<protein>
    <recommendedName>
        <fullName evidence="1">Sulfotransferase domain-containing protein</fullName>
    </recommendedName>
</protein>
<dbReference type="SUPFAM" id="SSF52540">
    <property type="entry name" value="P-loop containing nucleoside triphosphate hydrolases"/>
    <property type="match status" value="1"/>
</dbReference>
<dbReference type="PANTHER" id="PTHR15723">
    <property type="entry name" value="CARBOHYDRATE SULFOTRANSFERASE 15"/>
    <property type="match status" value="1"/>
</dbReference>
<accession>A0A0B7ARG6</accession>
<dbReference type="Gene3D" id="3.40.50.300">
    <property type="entry name" value="P-loop containing nucleotide triphosphate hydrolases"/>
    <property type="match status" value="1"/>
</dbReference>
<dbReference type="InterPro" id="IPR000863">
    <property type="entry name" value="Sulfotransferase_dom"/>
</dbReference>
<dbReference type="InterPro" id="IPR027417">
    <property type="entry name" value="P-loop_NTPase"/>
</dbReference>
<dbReference type="InterPro" id="IPR052654">
    <property type="entry name" value="CS_Sulfotransferase"/>
</dbReference>
<evidence type="ECO:0000259" key="1">
    <source>
        <dbReference type="Pfam" id="PF00685"/>
    </source>
</evidence>
<evidence type="ECO:0000313" key="2">
    <source>
        <dbReference type="EMBL" id="CEK82591.1"/>
    </source>
</evidence>
<dbReference type="EMBL" id="HACG01035726">
    <property type="protein sequence ID" value="CEK82591.1"/>
    <property type="molecule type" value="Transcribed_RNA"/>
</dbReference>
<sequence>PEKSYQWNTSKEFDFVGPFDYLTNFKNPCFMNENNQLKCVPYFYLIGAPKAGSSDIFHRITSHPQVVFGHNKEIRWFDRRRFGQALPNPTYRTFEGFLNFFSLATDNVSSSVSSFNGENYHNKVIGDGGPTYYFSSYYWKQVPGNEGCSEPRVTTMSHIHHLWPHAKLLLVLRNPVTRLLSSYYFNSEITNGNRTAEQFHEWAEQSIKFWNDCINQYSFRYCMYDTNIQRHAKLFEINIGQYSRYVLDVLKIFPRKQLLVVHLEDYSANTELWMRKIFHFLELEKLTDTEIQVISQLKAENTSYVNKKKKRILEKTQKILEEFFAPFNKELADIMQDEKFLWLPK</sequence>
<dbReference type="AlphaFoldDB" id="A0A0B7ARG6"/>
<evidence type="ECO:0000313" key="3">
    <source>
        <dbReference type="EMBL" id="CEK82593.1"/>
    </source>
</evidence>
<organism evidence="2">
    <name type="scientific">Arion vulgaris</name>
    <dbReference type="NCBI Taxonomy" id="1028688"/>
    <lineage>
        <taxon>Eukaryota</taxon>
        <taxon>Metazoa</taxon>
        <taxon>Spiralia</taxon>
        <taxon>Lophotrochozoa</taxon>
        <taxon>Mollusca</taxon>
        <taxon>Gastropoda</taxon>
        <taxon>Heterobranchia</taxon>
        <taxon>Euthyneura</taxon>
        <taxon>Panpulmonata</taxon>
        <taxon>Eupulmonata</taxon>
        <taxon>Stylommatophora</taxon>
        <taxon>Helicina</taxon>
        <taxon>Arionoidea</taxon>
        <taxon>Arionidae</taxon>
        <taxon>Arion</taxon>
    </lineage>
</organism>
<dbReference type="PANTHER" id="PTHR15723:SF0">
    <property type="entry name" value="CARBOHYDRATE SULFOTRANSFERASE 15"/>
    <property type="match status" value="1"/>
</dbReference>
<dbReference type="Pfam" id="PF00685">
    <property type="entry name" value="Sulfotransfer_1"/>
    <property type="match status" value="1"/>
</dbReference>
<dbReference type="GO" id="GO:0019319">
    <property type="term" value="P:hexose biosynthetic process"/>
    <property type="evidence" value="ECO:0007669"/>
    <property type="project" value="TreeGrafter"/>
</dbReference>
<proteinExistence type="predicted"/>
<gene>
    <name evidence="2" type="primary">ORF132416</name>
    <name evidence="3" type="synonym">ORF132419</name>
</gene>
<dbReference type="EMBL" id="HACG01035728">
    <property type="protein sequence ID" value="CEK82593.1"/>
    <property type="molecule type" value="Transcribed_RNA"/>
</dbReference>
<feature type="non-terminal residue" evidence="2">
    <location>
        <position position="1"/>
    </location>
</feature>
<name>A0A0B7ARG6_9EUPU</name>
<dbReference type="GO" id="GO:0050659">
    <property type="term" value="F:N-acetylgalactosamine 4-sulfate 6-O-sulfotransferase activity"/>
    <property type="evidence" value="ECO:0007669"/>
    <property type="project" value="TreeGrafter"/>
</dbReference>